<accession>A0A0K2LD57</accession>
<feature type="transmembrane region" description="Helical" evidence="2">
    <location>
        <begin position="91"/>
        <end position="111"/>
    </location>
</feature>
<evidence type="ECO:0000313" key="3">
    <source>
        <dbReference type="EMBL" id="ALB29236.1"/>
    </source>
</evidence>
<keyword evidence="4" id="KW-1185">Reference proteome</keyword>
<reference evidence="3 4" key="1">
    <citation type="submission" date="2015-08" db="EMBL/GenBank/DDBJ databases">
        <title>Genomic sequence of Lactobacillus heilongjiangensis DSM 28069, isolated from Chinese traditional pickle.</title>
        <authorList>
            <person name="Jiang X."/>
            <person name="Zheng B."/>
            <person name="Cheng H."/>
        </authorList>
    </citation>
    <scope>NUCLEOTIDE SEQUENCE [LARGE SCALE GENOMIC DNA]</scope>
    <source>
        <strain evidence="3 4">DSM 28069</strain>
    </source>
</reference>
<dbReference type="Proteomes" id="UP000061546">
    <property type="component" value="Chromosome"/>
</dbReference>
<protein>
    <submittedName>
        <fullName evidence="3">Uncharacterized protein</fullName>
    </submittedName>
</protein>
<evidence type="ECO:0000256" key="1">
    <source>
        <dbReference type="SAM" id="MobiDB-lite"/>
    </source>
</evidence>
<gene>
    <name evidence="3" type="ORF">JP39_07575</name>
</gene>
<dbReference type="AlphaFoldDB" id="A0A0K2LD57"/>
<evidence type="ECO:0000313" key="4">
    <source>
        <dbReference type="Proteomes" id="UP000061546"/>
    </source>
</evidence>
<keyword evidence="2" id="KW-0812">Transmembrane</keyword>
<organism evidence="3 4">
    <name type="scientific">Companilactobacillus heilongjiangensis</name>
    <dbReference type="NCBI Taxonomy" id="1074467"/>
    <lineage>
        <taxon>Bacteria</taxon>
        <taxon>Bacillati</taxon>
        <taxon>Bacillota</taxon>
        <taxon>Bacilli</taxon>
        <taxon>Lactobacillales</taxon>
        <taxon>Lactobacillaceae</taxon>
        <taxon>Companilactobacillus</taxon>
    </lineage>
</organism>
<dbReference type="STRING" id="1074467.JP39_07575"/>
<feature type="region of interest" description="Disordered" evidence="1">
    <location>
        <begin position="15"/>
        <end position="48"/>
    </location>
</feature>
<dbReference type="KEGG" id="lhi:JP39_07575"/>
<dbReference type="RefSeq" id="WP_041501429.1">
    <property type="nucleotide sequence ID" value="NZ_BJDV01000016.1"/>
</dbReference>
<sequence length="113" mass="12751">MNKNVVNITDYKEVAPGDMDSFNDGTNIKKNSGNSNNRNNDGGNHNMDKFATKEELKHTQELLSEKIDHRSDVIEEKIVSVKSQIESSNKILYWILGIFGTILTSLLIKLLTK</sequence>
<evidence type="ECO:0000256" key="2">
    <source>
        <dbReference type="SAM" id="Phobius"/>
    </source>
</evidence>
<proteinExistence type="predicted"/>
<dbReference type="EMBL" id="CP012559">
    <property type="protein sequence ID" value="ALB29236.1"/>
    <property type="molecule type" value="Genomic_DNA"/>
</dbReference>
<keyword evidence="2" id="KW-0472">Membrane</keyword>
<feature type="compositionally biased region" description="Low complexity" evidence="1">
    <location>
        <begin position="25"/>
        <end position="45"/>
    </location>
</feature>
<name>A0A0K2LD57_9LACO</name>
<dbReference type="OrthoDB" id="2323767at2"/>
<keyword evidence="2" id="KW-1133">Transmembrane helix</keyword>